<dbReference type="PANTHER" id="PTHR43834:SF6">
    <property type="entry name" value="GTPASE DER"/>
    <property type="match status" value="1"/>
</dbReference>
<feature type="binding site" evidence="9">
    <location>
        <begin position="128"/>
        <end position="131"/>
    </location>
    <ligand>
        <name>GTP</name>
        <dbReference type="ChEBI" id="CHEBI:37565"/>
        <label>1</label>
    </ligand>
</feature>
<dbReference type="FunFam" id="3.30.300.20:FF:000004">
    <property type="entry name" value="GTPase Der"/>
    <property type="match status" value="1"/>
</dbReference>
<gene>
    <name evidence="9" type="primary">der</name>
    <name evidence="13" type="ORF">FD30_GL000033</name>
</gene>
<dbReference type="AlphaFoldDB" id="A0A0R1K4H1"/>
<dbReference type="FunFam" id="3.40.50.300:FF:000040">
    <property type="entry name" value="GTPase Der"/>
    <property type="match status" value="1"/>
</dbReference>
<evidence type="ECO:0000256" key="10">
    <source>
        <dbReference type="PROSITE-ProRule" id="PRU01049"/>
    </source>
</evidence>
<dbReference type="InterPro" id="IPR005225">
    <property type="entry name" value="Small_GTP-bd"/>
</dbReference>
<evidence type="ECO:0000256" key="7">
    <source>
        <dbReference type="ARBA" id="ARBA00032345"/>
    </source>
</evidence>
<sequence>MSQLKEEFVMAYPVVAIVGRPNVGKSTLFNRIAGERISIVEDTPGVTRDRIYAPAEWLGTEFRMIDTGGIDMGDEPFLSQITQQAEIAIDEADVIVFIVSAPEGITDADEKVAKILYRSKKPVVLAVNKADNPEVRETVYDFYALGFGDPYPVSGVHGLGLGDLLDAVIKEFPDEAGTPQDDSIRFSLIGRPNVGKSSLVNAMLGEDRVIVSNIAGTTRDAVDTKFTADGTHFTMVDTAGIRKRGKVYENTERYSVMRAMRAIDDSDVVLMVMNAEEGIREQDKRVAGYAHEAGRGVIILVNKWDTLKKDNHTLTDFQNLIRAEFQYLSYAPILFVSAKTGQRLDQLPALIKRVSKNHNQRVQSATLNDVIMDAIALNPTPSDNGKRLRVYYATQVAVAPPTFVVFVNDPKMMHFSYERFLENQIREHFDFEGTPLHLIERARK</sequence>
<evidence type="ECO:0000313" key="13">
    <source>
        <dbReference type="EMBL" id="KRK78204.1"/>
    </source>
</evidence>
<comment type="subunit">
    <text evidence="9">Associates with the 50S ribosomal subunit.</text>
</comment>
<comment type="similarity">
    <text evidence="1 9 10 11">Belongs to the TRAFAC class TrmE-Era-EngA-EngB-Septin-like GTPase superfamily. EngA (Der) GTPase family.</text>
</comment>
<comment type="function">
    <text evidence="8 9 11">GTPase that plays an essential role in the late steps of ribosome biogenesis.</text>
</comment>
<keyword evidence="3 9" id="KW-0690">Ribosome biogenesis</keyword>
<dbReference type="Gene3D" id="3.40.50.300">
    <property type="entry name" value="P-loop containing nucleotide triphosphate hydrolases"/>
    <property type="match status" value="2"/>
</dbReference>
<dbReference type="InterPro" id="IPR016484">
    <property type="entry name" value="GTPase_Der"/>
</dbReference>
<dbReference type="InterPro" id="IPR032859">
    <property type="entry name" value="KH_dom-like"/>
</dbReference>
<dbReference type="PIRSF" id="PIRSF006485">
    <property type="entry name" value="GTP-binding_EngA"/>
    <property type="match status" value="1"/>
</dbReference>
<dbReference type="GO" id="GO:0005525">
    <property type="term" value="F:GTP binding"/>
    <property type="evidence" value="ECO:0007669"/>
    <property type="project" value="UniProtKB-UniRule"/>
</dbReference>
<evidence type="ECO:0000256" key="11">
    <source>
        <dbReference type="RuleBase" id="RU004481"/>
    </source>
</evidence>
<evidence type="ECO:0000259" key="12">
    <source>
        <dbReference type="PROSITE" id="PS51712"/>
    </source>
</evidence>
<evidence type="ECO:0000256" key="8">
    <source>
        <dbReference type="ARBA" id="ARBA00053470"/>
    </source>
</evidence>
<dbReference type="PANTHER" id="PTHR43834">
    <property type="entry name" value="GTPASE DER"/>
    <property type="match status" value="1"/>
</dbReference>
<keyword evidence="4 11" id="KW-0677">Repeat</keyword>
<feature type="domain" description="EngA-type G" evidence="12">
    <location>
        <begin position="13"/>
        <end position="176"/>
    </location>
</feature>
<dbReference type="NCBIfam" id="TIGR03594">
    <property type="entry name" value="GTPase_EngA"/>
    <property type="match status" value="1"/>
</dbReference>
<keyword evidence="5 9" id="KW-0547">Nucleotide-binding</keyword>
<comment type="caution">
    <text evidence="13">The sequence shown here is derived from an EMBL/GenBank/DDBJ whole genome shotgun (WGS) entry which is preliminary data.</text>
</comment>
<dbReference type="InterPro" id="IPR027417">
    <property type="entry name" value="P-loop_NTPase"/>
</dbReference>
<evidence type="ECO:0000256" key="6">
    <source>
        <dbReference type="ARBA" id="ARBA00023134"/>
    </source>
</evidence>
<dbReference type="InterPro" id="IPR006073">
    <property type="entry name" value="GTP-bd"/>
</dbReference>
<feature type="binding site" evidence="9">
    <location>
        <begin position="66"/>
        <end position="70"/>
    </location>
    <ligand>
        <name>GTP</name>
        <dbReference type="ChEBI" id="CHEBI:37565"/>
        <label>1</label>
    </ligand>
</feature>
<accession>A0A0R1K4H1</accession>
<feature type="binding site" evidence="9">
    <location>
        <begin position="190"/>
        <end position="197"/>
    </location>
    <ligand>
        <name>GTP</name>
        <dbReference type="ChEBI" id="CHEBI:37565"/>
        <label>2</label>
    </ligand>
</feature>
<evidence type="ECO:0000256" key="1">
    <source>
        <dbReference type="ARBA" id="ARBA00008279"/>
    </source>
</evidence>
<name>A0A0R1K4H1_9LACO</name>
<evidence type="ECO:0000256" key="4">
    <source>
        <dbReference type="ARBA" id="ARBA00022737"/>
    </source>
</evidence>
<feature type="domain" description="EngA-type G" evidence="12">
    <location>
        <begin position="184"/>
        <end position="359"/>
    </location>
</feature>
<dbReference type="InterPro" id="IPR031166">
    <property type="entry name" value="G_ENGA"/>
</dbReference>
<dbReference type="SUPFAM" id="SSF52540">
    <property type="entry name" value="P-loop containing nucleoside triphosphate hydrolases"/>
    <property type="match status" value="2"/>
</dbReference>
<organism evidence="13 14">
    <name type="scientific">Levilactobacillus namurensis DSM 19117</name>
    <dbReference type="NCBI Taxonomy" id="1423773"/>
    <lineage>
        <taxon>Bacteria</taxon>
        <taxon>Bacillati</taxon>
        <taxon>Bacillota</taxon>
        <taxon>Bacilli</taxon>
        <taxon>Lactobacillales</taxon>
        <taxon>Lactobacillaceae</taxon>
        <taxon>Levilactobacillus</taxon>
    </lineage>
</organism>
<dbReference type="CDD" id="cd01895">
    <property type="entry name" value="EngA2"/>
    <property type="match status" value="1"/>
</dbReference>
<keyword evidence="14" id="KW-1185">Reference proteome</keyword>
<reference evidence="13 14" key="1">
    <citation type="journal article" date="2015" name="Genome Announc.">
        <title>Expanding the biotechnology potential of lactobacilli through comparative genomics of 213 strains and associated genera.</title>
        <authorList>
            <person name="Sun Z."/>
            <person name="Harris H.M."/>
            <person name="McCann A."/>
            <person name="Guo C."/>
            <person name="Argimon S."/>
            <person name="Zhang W."/>
            <person name="Yang X."/>
            <person name="Jeffery I.B."/>
            <person name="Cooney J.C."/>
            <person name="Kagawa T.F."/>
            <person name="Liu W."/>
            <person name="Song Y."/>
            <person name="Salvetti E."/>
            <person name="Wrobel A."/>
            <person name="Rasinkangas P."/>
            <person name="Parkhill J."/>
            <person name="Rea M.C."/>
            <person name="O'Sullivan O."/>
            <person name="Ritari J."/>
            <person name="Douillard F.P."/>
            <person name="Paul Ross R."/>
            <person name="Yang R."/>
            <person name="Briner A.E."/>
            <person name="Felis G.E."/>
            <person name="de Vos W.M."/>
            <person name="Barrangou R."/>
            <person name="Klaenhammer T.R."/>
            <person name="Caufield P.W."/>
            <person name="Cui Y."/>
            <person name="Zhang H."/>
            <person name="O'Toole P.W."/>
        </authorList>
    </citation>
    <scope>NUCLEOTIDE SEQUENCE [LARGE SCALE GENOMIC DNA]</scope>
    <source>
        <strain evidence="13 14">DSM 19117</strain>
    </source>
</reference>
<dbReference type="PATRIC" id="fig|1423773.3.peg.33"/>
<keyword evidence="6 9" id="KW-0342">GTP-binding</keyword>
<dbReference type="Gene3D" id="3.30.300.20">
    <property type="match status" value="1"/>
</dbReference>
<feature type="binding site" evidence="9">
    <location>
        <begin position="302"/>
        <end position="305"/>
    </location>
    <ligand>
        <name>GTP</name>
        <dbReference type="ChEBI" id="CHEBI:37565"/>
        <label>2</label>
    </ligand>
</feature>
<evidence type="ECO:0000313" key="14">
    <source>
        <dbReference type="Proteomes" id="UP000051162"/>
    </source>
</evidence>
<feature type="binding site" evidence="9">
    <location>
        <begin position="19"/>
        <end position="26"/>
    </location>
    <ligand>
        <name>GTP</name>
        <dbReference type="ChEBI" id="CHEBI:37565"/>
        <label>1</label>
    </ligand>
</feature>
<dbReference type="CDD" id="cd01894">
    <property type="entry name" value="EngA1"/>
    <property type="match status" value="1"/>
</dbReference>
<evidence type="ECO:0000256" key="5">
    <source>
        <dbReference type="ARBA" id="ARBA00022741"/>
    </source>
</evidence>
<dbReference type="GO" id="GO:0043022">
    <property type="term" value="F:ribosome binding"/>
    <property type="evidence" value="ECO:0007669"/>
    <property type="project" value="TreeGrafter"/>
</dbReference>
<evidence type="ECO:0000256" key="3">
    <source>
        <dbReference type="ARBA" id="ARBA00022517"/>
    </source>
</evidence>
<evidence type="ECO:0000256" key="2">
    <source>
        <dbReference type="ARBA" id="ARBA00020953"/>
    </source>
</evidence>
<dbReference type="STRING" id="1423773.FD30_GL000033"/>
<dbReference type="Pfam" id="PF01926">
    <property type="entry name" value="MMR_HSR1"/>
    <property type="match status" value="2"/>
</dbReference>
<feature type="binding site" evidence="9">
    <location>
        <begin position="237"/>
        <end position="241"/>
    </location>
    <ligand>
        <name>GTP</name>
        <dbReference type="ChEBI" id="CHEBI:37565"/>
        <label>2</label>
    </ligand>
</feature>
<dbReference type="PROSITE" id="PS51712">
    <property type="entry name" value="G_ENGA"/>
    <property type="match status" value="2"/>
</dbReference>
<proteinExistence type="inferred from homology"/>
<dbReference type="EMBL" id="AZDT01000001">
    <property type="protein sequence ID" value="KRK78204.1"/>
    <property type="molecule type" value="Genomic_DNA"/>
</dbReference>
<dbReference type="GO" id="GO:0042254">
    <property type="term" value="P:ribosome biogenesis"/>
    <property type="evidence" value="ECO:0007669"/>
    <property type="project" value="UniProtKB-KW"/>
</dbReference>
<dbReference type="InterPro" id="IPR015946">
    <property type="entry name" value="KH_dom-like_a/b"/>
</dbReference>
<dbReference type="HAMAP" id="MF_00195">
    <property type="entry name" value="GTPase_Der"/>
    <property type="match status" value="1"/>
</dbReference>
<dbReference type="NCBIfam" id="TIGR00231">
    <property type="entry name" value="small_GTP"/>
    <property type="match status" value="2"/>
</dbReference>
<dbReference type="Proteomes" id="UP000051162">
    <property type="component" value="Unassembled WGS sequence"/>
</dbReference>
<evidence type="ECO:0000256" key="9">
    <source>
        <dbReference type="HAMAP-Rule" id="MF_00195"/>
    </source>
</evidence>
<dbReference type="FunFam" id="3.40.50.300:FF:000057">
    <property type="entry name" value="GTPase Der"/>
    <property type="match status" value="1"/>
</dbReference>
<protein>
    <recommendedName>
        <fullName evidence="2 9">GTPase Der</fullName>
    </recommendedName>
    <alternativeName>
        <fullName evidence="7 9">GTP-binding protein EngA</fullName>
    </alternativeName>
</protein>
<dbReference type="Pfam" id="PF14714">
    <property type="entry name" value="KH_dom-like"/>
    <property type="match status" value="1"/>
</dbReference>